<dbReference type="EMBL" id="JAOANI010000028">
    <property type="protein sequence ID" value="MCT7360270.1"/>
    <property type="molecule type" value="Genomic_DNA"/>
</dbReference>
<evidence type="ECO:0000313" key="2">
    <source>
        <dbReference type="EMBL" id="MCT7360270.1"/>
    </source>
</evidence>
<evidence type="ECO:0000256" key="1">
    <source>
        <dbReference type="SAM" id="Phobius"/>
    </source>
</evidence>
<organism evidence="2 3">
    <name type="scientific">Thalassolituus pacificus</name>
    <dbReference type="NCBI Taxonomy" id="2975440"/>
    <lineage>
        <taxon>Bacteria</taxon>
        <taxon>Pseudomonadati</taxon>
        <taxon>Pseudomonadota</taxon>
        <taxon>Gammaproteobacteria</taxon>
        <taxon>Oceanospirillales</taxon>
        <taxon>Oceanospirillaceae</taxon>
        <taxon>Thalassolituus</taxon>
    </lineage>
</organism>
<dbReference type="AlphaFoldDB" id="A0A9X2WH61"/>
<accession>A0A9X2WH61</accession>
<name>A0A9X2WH61_9GAMM</name>
<feature type="transmembrane region" description="Helical" evidence="1">
    <location>
        <begin position="6"/>
        <end position="28"/>
    </location>
</feature>
<keyword evidence="3" id="KW-1185">Reference proteome</keyword>
<feature type="transmembrane region" description="Helical" evidence="1">
    <location>
        <begin position="72"/>
        <end position="95"/>
    </location>
</feature>
<sequence length="103" mass="11549">MVAYFLVGMALACLLCYGAYFLLQVKVLDETLTMDDGKGYFLVACILIGFVVSVTCFYVGQTLGYDQQEDTSTMMALAILLDIMVTMLTLIYGLVKFREPEHY</sequence>
<keyword evidence="1" id="KW-0812">Transmembrane</keyword>
<dbReference type="RefSeq" id="WP_260977113.1">
    <property type="nucleotide sequence ID" value="NZ_JAOANI010000028.1"/>
</dbReference>
<proteinExistence type="predicted"/>
<keyword evidence="1" id="KW-1133">Transmembrane helix</keyword>
<reference evidence="2" key="2">
    <citation type="submission" date="2022-08" db="EMBL/GenBank/DDBJ databases">
        <authorList>
            <person name="Dong C."/>
        </authorList>
    </citation>
    <scope>NUCLEOTIDE SEQUENCE</scope>
    <source>
        <strain evidence="2">59MF3M-4</strain>
    </source>
</reference>
<keyword evidence="1" id="KW-0472">Membrane</keyword>
<dbReference type="Proteomes" id="UP001147830">
    <property type="component" value="Unassembled WGS sequence"/>
</dbReference>
<protein>
    <submittedName>
        <fullName evidence="2">Uncharacterized protein</fullName>
    </submittedName>
</protein>
<evidence type="ECO:0000313" key="3">
    <source>
        <dbReference type="Proteomes" id="UP001147830"/>
    </source>
</evidence>
<feature type="transmembrane region" description="Helical" evidence="1">
    <location>
        <begin position="40"/>
        <end position="60"/>
    </location>
</feature>
<gene>
    <name evidence="2" type="ORF">NYR02_14710</name>
</gene>
<comment type="caution">
    <text evidence="2">The sequence shown here is derived from an EMBL/GenBank/DDBJ whole genome shotgun (WGS) entry which is preliminary data.</text>
</comment>
<reference evidence="2" key="1">
    <citation type="journal article" date="2022" name="Front. Microbiol.">
        <title>Genome-based taxonomic rearrangement of Oceanobacter-related bacteria including the description of Thalassolituus hydrocarbonoclasticus sp. nov. and Thalassolituus pacificus sp. nov. and emended description of the genus Thalassolituus.</title>
        <authorList>
            <person name="Dong C."/>
            <person name="Wei L."/>
            <person name="Wang J."/>
            <person name="Lai Q."/>
            <person name="Huang Z."/>
            <person name="Shao Z."/>
        </authorList>
    </citation>
    <scope>NUCLEOTIDE SEQUENCE</scope>
    <source>
        <strain evidence="2">59MF3M-4</strain>
    </source>
</reference>